<comment type="subcellular location">
    <subcellularLocation>
        <location evidence="1">Cell membrane</location>
        <topology evidence="1">Multi-pass membrane protein</topology>
    </subcellularLocation>
    <subcellularLocation>
        <location evidence="6">Membrane</location>
        <topology evidence="6">Multi-pass membrane protein</topology>
    </subcellularLocation>
</comment>
<keyword evidence="5 8" id="KW-0472">Membrane</keyword>
<keyword evidence="9" id="KW-0732">Signal</keyword>
<evidence type="ECO:0000256" key="6">
    <source>
        <dbReference type="RuleBase" id="RU004057"/>
    </source>
</evidence>
<accession>A0AAW3ZPC2</accession>
<feature type="signal peptide" evidence="9">
    <location>
        <begin position="1"/>
        <end position="24"/>
    </location>
</feature>
<feature type="domain" description="MotA/TolQ/ExbB proton channel" evidence="10">
    <location>
        <begin position="338"/>
        <end position="455"/>
    </location>
</feature>
<proteinExistence type="inferred from homology"/>
<reference evidence="11 12" key="1">
    <citation type="submission" date="2020-09" db="EMBL/GenBank/DDBJ databases">
        <title>Pseudoxanthomonas sp. CAU 1598 isolated from sand of Yaerae Beach.</title>
        <authorList>
            <person name="Kim W."/>
        </authorList>
    </citation>
    <scope>NUCLEOTIDE SEQUENCE [LARGE SCALE GENOMIC DNA]</scope>
    <source>
        <strain evidence="11 12">CAU 1598</strain>
    </source>
</reference>
<name>A0AAW3ZPC2_9GAMM</name>
<keyword evidence="7" id="KW-0175">Coiled coil</keyword>
<keyword evidence="12" id="KW-1185">Reference proteome</keyword>
<evidence type="ECO:0000259" key="10">
    <source>
        <dbReference type="Pfam" id="PF01618"/>
    </source>
</evidence>
<dbReference type="PANTHER" id="PTHR30625:SF11">
    <property type="entry name" value="MOTA_TOLQ_EXBB PROTON CHANNEL DOMAIN-CONTAINING PROTEIN"/>
    <property type="match status" value="1"/>
</dbReference>
<keyword evidence="2" id="KW-1003">Cell membrane</keyword>
<evidence type="ECO:0000313" key="11">
    <source>
        <dbReference type="EMBL" id="MBD8527034.1"/>
    </source>
</evidence>
<keyword evidence="6" id="KW-0653">Protein transport</keyword>
<organism evidence="11 12">
    <name type="scientific">Pseudomarimonas arenosa</name>
    <dbReference type="NCBI Taxonomy" id="2774145"/>
    <lineage>
        <taxon>Bacteria</taxon>
        <taxon>Pseudomonadati</taxon>
        <taxon>Pseudomonadota</taxon>
        <taxon>Gammaproteobacteria</taxon>
        <taxon>Lysobacterales</taxon>
        <taxon>Lysobacteraceae</taxon>
        <taxon>Pseudomarimonas</taxon>
    </lineage>
</organism>
<evidence type="ECO:0000256" key="3">
    <source>
        <dbReference type="ARBA" id="ARBA00022692"/>
    </source>
</evidence>
<evidence type="ECO:0000256" key="1">
    <source>
        <dbReference type="ARBA" id="ARBA00004651"/>
    </source>
</evidence>
<dbReference type="EMBL" id="JACYTR010000038">
    <property type="protein sequence ID" value="MBD8527034.1"/>
    <property type="molecule type" value="Genomic_DNA"/>
</dbReference>
<evidence type="ECO:0000256" key="2">
    <source>
        <dbReference type="ARBA" id="ARBA00022475"/>
    </source>
</evidence>
<dbReference type="AlphaFoldDB" id="A0AAW3ZPC2"/>
<evidence type="ECO:0000256" key="8">
    <source>
        <dbReference type="SAM" id="Phobius"/>
    </source>
</evidence>
<feature type="chain" id="PRO_5043598975" evidence="9">
    <location>
        <begin position="25"/>
        <end position="473"/>
    </location>
</feature>
<protein>
    <submittedName>
        <fullName evidence="11">MotA/TolQ/ExbB proton channel family protein</fullName>
    </submittedName>
</protein>
<gene>
    <name evidence="11" type="ORF">IFO71_14930</name>
</gene>
<feature type="transmembrane region" description="Helical" evidence="8">
    <location>
        <begin position="418"/>
        <end position="446"/>
    </location>
</feature>
<dbReference type="Proteomes" id="UP000613768">
    <property type="component" value="Unassembled WGS sequence"/>
</dbReference>
<dbReference type="InterPro" id="IPR050790">
    <property type="entry name" value="ExbB/TolQ_transport"/>
</dbReference>
<evidence type="ECO:0000256" key="4">
    <source>
        <dbReference type="ARBA" id="ARBA00022989"/>
    </source>
</evidence>
<keyword evidence="4 8" id="KW-1133">Transmembrane helix</keyword>
<evidence type="ECO:0000313" key="12">
    <source>
        <dbReference type="Proteomes" id="UP000613768"/>
    </source>
</evidence>
<dbReference type="InterPro" id="IPR002898">
    <property type="entry name" value="MotA_ExbB_proton_chnl"/>
</dbReference>
<dbReference type="PANTHER" id="PTHR30625">
    <property type="entry name" value="PROTEIN TOLQ"/>
    <property type="match status" value="1"/>
</dbReference>
<feature type="transmembrane region" description="Helical" evidence="8">
    <location>
        <begin position="377"/>
        <end position="398"/>
    </location>
</feature>
<dbReference type="Pfam" id="PF01618">
    <property type="entry name" value="MotA_ExbB"/>
    <property type="match status" value="1"/>
</dbReference>
<dbReference type="GO" id="GO:0005886">
    <property type="term" value="C:plasma membrane"/>
    <property type="evidence" value="ECO:0007669"/>
    <property type="project" value="UniProtKB-SubCell"/>
</dbReference>
<keyword evidence="3 8" id="KW-0812">Transmembrane</keyword>
<sequence>MNSVRLRHTVLGLSLLALNAPGLAQNAAPPAQASVPAAAEQPAAASPKVSVDDAYKREFAFLEAQKRELQARLAEVKRQFEQDRSRLEAEVQRLESDALAAQSRAESMSSELIKVDQQAQVNADNSDLLQATYEQARATLESQGSDQVSGDAFAAQSDPQKLNTLFSAASDSLQALRQLRSEPGSFFLADGSEVQGTLIRYGNVATFGVSETAAGALAPAGGGRFRLWNAPQSEETARALAANQQPLLLRAFLYENSNQAVSEPEAKTIWGEVAKGGLIGTIILCLGALAMVLVVLRAFFLQGAGASIANILDAVTPAVQARKVDDAIAGAKRFKGSAARVVTAALRNADREREHLEDIVSESILHESTHLSRFGNVITMIAAVAPLLGLLGTVTGMIQTFDVITEFGTSDPKLLSGGIATALVTTELGLVVAIPCLLAGGLLAGWADRIKDDMEKAALRVINLYQDVRSGAA</sequence>
<evidence type="ECO:0000256" key="7">
    <source>
        <dbReference type="SAM" id="Coils"/>
    </source>
</evidence>
<evidence type="ECO:0000256" key="9">
    <source>
        <dbReference type="SAM" id="SignalP"/>
    </source>
</evidence>
<feature type="transmembrane region" description="Helical" evidence="8">
    <location>
        <begin position="277"/>
        <end position="300"/>
    </location>
</feature>
<evidence type="ECO:0000256" key="5">
    <source>
        <dbReference type="ARBA" id="ARBA00023136"/>
    </source>
</evidence>
<dbReference type="RefSeq" id="WP_192030455.1">
    <property type="nucleotide sequence ID" value="NZ_JACYTR010000038.1"/>
</dbReference>
<feature type="coiled-coil region" evidence="7">
    <location>
        <begin position="52"/>
        <end position="111"/>
    </location>
</feature>
<dbReference type="GO" id="GO:0017038">
    <property type="term" value="P:protein import"/>
    <property type="evidence" value="ECO:0007669"/>
    <property type="project" value="TreeGrafter"/>
</dbReference>
<comment type="similarity">
    <text evidence="6">Belongs to the exbB/tolQ family.</text>
</comment>
<keyword evidence="6" id="KW-0813">Transport</keyword>
<comment type="caution">
    <text evidence="11">The sequence shown here is derived from an EMBL/GenBank/DDBJ whole genome shotgun (WGS) entry which is preliminary data.</text>
</comment>